<dbReference type="Pfam" id="PF04748">
    <property type="entry name" value="Polysacc_deac_2"/>
    <property type="match status" value="1"/>
</dbReference>
<accession>A0ABY1GGA4</accession>
<evidence type="ECO:0000313" key="2">
    <source>
        <dbReference type="EMBL" id="SFT66614.1"/>
    </source>
</evidence>
<dbReference type="SUPFAM" id="SSF88713">
    <property type="entry name" value="Glycoside hydrolase/deacetylase"/>
    <property type="match status" value="1"/>
</dbReference>
<evidence type="ECO:0008006" key="4">
    <source>
        <dbReference type="Google" id="ProtNLM"/>
    </source>
</evidence>
<feature type="signal peptide" evidence="1">
    <location>
        <begin position="1"/>
        <end position="20"/>
    </location>
</feature>
<feature type="chain" id="PRO_5045856673" description="Divergent polysaccharide deacetylase family protein" evidence="1">
    <location>
        <begin position="21"/>
        <end position="258"/>
    </location>
</feature>
<evidence type="ECO:0000256" key="1">
    <source>
        <dbReference type="SAM" id="SignalP"/>
    </source>
</evidence>
<dbReference type="InterPro" id="IPR006837">
    <property type="entry name" value="Divergent_DAC"/>
</dbReference>
<dbReference type="InterPro" id="IPR011330">
    <property type="entry name" value="Glyco_hydro/deAcase_b/a-brl"/>
</dbReference>
<gene>
    <name evidence="2" type="ORF">SAMN04487854_106237</name>
</gene>
<evidence type="ECO:0000313" key="3">
    <source>
        <dbReference type="Proteomes" id="UP000183805"/>
    </source>
</evidence>
<dbReference type="RefSeq" id="WP_074988963.1">
    <property type="nucleotide sequence ID" value="NZ_FPAZ01000006.1"/>
</dbReference>
<proteinExistence type="predicted"/>
<sequence>MNLRKGLLLTLCCLPLFCQAKQIAIVIDDIGNHQRDLDILNLPGQVTFSILPHTPYSQIFAERASKTNKELLLHIPMQALDKAKALGPGALTDSMSKTQLQTTLGHALASLPQVKGVNNHMGSELTQLTEPMKWTMELLKKRGLYFLDSRTTSQSEAQNVANLYGVANVSRHVFLDNIVTESQLKHQLEELKLKATHFNYAIAIAHPYPETVAFLHHALPELQQQGFELVPLSQLVENKYIQLANAEQKQAEHRANDE</sequence>
<name>A0ABY1GGA4_9GAMM</name>
<dbReference type="PANTHER" id="PTHR30105:SF2">
    <property type="entry name" value="DIVERGENT POLYSACCHARIDE DEACETYLASE SUPERFAMILY"/>
    <property type="match status" value="1"/>
</dbReference>
<dbReference type="Gene3D" id="3.20.20.370">
    <property type="entry name" value="Glycoside hydrolase/deacetylase"/>
    <property type="match status" value="1"/>
</dbReference>
<dbReference type="CDD" id="cd10936">
    <property type="entry name" value="CE4_DAC2"/>
    <property type="match status" value="1"/>
</dbReference>
<comment type="caution">
    <text evidence="2">The sequence shown here is derived from an EMBL/GenBank/DDBJ whole genome shotgun (WGS) entry which is preliminary data.</text>
</comment>
<dbReference type="Proteomes" id="UP000183805">
    <property type="component" value="Unassembled WGS sequence"/>
</dbReference>
<protein>
    <recommendedName>
        <fullName evidence="4">Divergent polysaccharide deacetylase family protein</fullName>
    </recommendedName>
</protein>
<keyword evidence="3" id="KW-1185">Reference proteome</keyword>
<dbReference type="PANTHER" id="PTHR30105">
    <property type="entry name" value="UNCHARACTERIZED YIBQ-RELATED"/>
    <property type="match status" value="1"/>
</dbReference>
<reference evidence="2 3" key="1">
    <citation type="submission" date="2016-10" db="EMBL/GenBank/DDBJ databases">
        <authorList>
            <person name="Varghese N."/>
            <person name="Submissions S."/>
        </authorList>
    </citation>
    <scope>NUCLEOTIDE SEQUENCE [LARGE SCALE GENOMIC DNA]</scope>
    <source>
        <strain evidence="2 3">CGMCC 1.8499</strain>
    </source>
</reference>
<dbReference type="EMBL" id="FPAZ01000006">
    <property type="protein sequence ID" value="SFT66614.1"/>
    <property type="molecule type" value="Genomic_DNA"/>
</dbReference>
<keyword evidence="1" id="KW-0732">Signal</keyword>
<organism evidence="2 3">
    <name type="scientific">Pseudoalteromonas lipolytica</name>
    <dbReference type="NCBI Taxonomy" id="570156"/>
    <lineage>
        <taxon>Bacteria</taxon>
        <taxon>Pseudomonadati</taxon>
        <taxon>Pseudomonadota</taxon>
        <taxon>Gammaproteobacteria</taxon>
        <taxon>Alteromonadales</taxon>
        <taxon>Pseudoalteromonadaceae</taxon>
        <taxon>Pseudoalteromonas</taxon>
    </lineage>
</organism>